<sequence length="87" mass="8930">MHMSTTTLVRSVRSAGSAPAPAAVVALVDSSAAHDVVALEHVHVMTSAERIVVTLFVMAAGQLEADAVALLVGDRLCGLLPGWRPTG</sequence>
<evidence type="ECO:0000313" key="2">
    <source>
        <dbReference type="Proteomes" id="UP001501444"/>
    </source>
</evidence>
<comment type="caution">
    <text evidence="1">The sequence shown here is derived from an EMBL/GenBank/DDBJ whole genome shotgun (WGS) entry which is preliminary data.</text>
</comment>
<gene>
    <name evidence="1" type="ORF">GCM10010170_104180</name>
</gene>
<name>A0ABN3I0A4_9ACTN</name>
<keyword evidence="2" id="KW-1185">Reference proteome</keyword>
<dbReference type="EMBL" id="BAAARV010000124">
    <property type="protein sequence ID" value="GAA2391689.1"/>
    <property type="molecule type" value="Genomic_DNA"/>
</dbReference>
<reference evidence="1 2" key="1">
    <citation type="journal article" date="2019" name="Int. J. Syst. Evol. Microbiol.">
        <title>The Global Catalogue of Microorganisms (GCM) 10K type strain sequencing project: providing services to taxonomists for standard genome sequencing and annotation.</title>
        <authorList>
            <consortium name="The Broad Institute Genomics Platform"/>
            <consortium name="The Broad Institute Genome Sequencing Center for Infectious Disease"/>
            <person name="Wu L."/>
            <person name="Ma J."/>
        </authorList>
    </citation>
    <scope>NUCLEOTIDE SEQUENCE [LARGE SCALE GENOMIC DNA]</scope>
    <source>
        <strain evidence="1 2">JCM 3272</strain>
    </source>
</reference>
<proteinExistence type="predicted"/>
<accession>A0ABN3I0A4</accession>
<protein>
    <submittedName>
        <fullName evidence="1">Uncharacterized protein</fullName>
    </submittedName>
</protein>
<organism evidence="1 2">
    <name type="scientific">Dactylosporangium salmoneum</name>
    <dbReference type="NCBI Taxonomy" id="53361"/>
    <lineage>
        <taxon>Bacteria</taxon>
        <taxon>Bacillati</taxon>
        <taxon>Actinomycetota</taxon>
        <taxon>Actinomycetes</taxon>
        <taxon>Micromonosporales</taxon>
        <taxon>Micromonosporaceae</taxon>
        <taxon>Dactylosporangium</taxon>
    </lineage>
</organism>
<dbReference type="Proteomes" id="UP001501444">
    <property type="component" value="Unassembled WGS sequence"/>
</dbReference>
<evidence type="ECO:0000313" key="1">
    <source>
        <dbReference type="EMBL" id="GAA2391689.1"/>
    </source>
</evidence>